<name>A0A914S1J2_PAREQ</name>
<sequence>MPISVNGNGSWHYGERKVKMPKTREELFEKAKQLNESEKYDDAIELLKELTSLDIEVNNSEMELINWVTAGALSDDQYRDAGTYINEIKKNIGDAERGKEQLKDS</sequence>
<accession>A0A914S1J2</accession>
<dbReference type="AlphaFoldDB" id="A0A914S1J2"/>
<proteinExistence type="predicted"/>
<dbReference type="WBParaSite" id="PEQ_0000818501-mRNA-1">
    <property type="protein sequence ID" value="PEQ_0000818501-mRNA-1"/>
    <property type="gene ID" value="PEQ_0000818501"/>
</dbReference>
<organism evidence="1 2">
    <name type="scientific">Parascaris equorum</name>
    <name type="common">Equine roundworm</name>
    <dbReference type="NCBI Taxonomy" id="6256"/>
    <lineage>
        <taxon>Eukaryota</taxon>
        <taxon>Metazoa</taxon>
        <taxon>Ecdysozoa</taxon>
        <taxon>Nematoda</taxon>
        <taxon>Chromadorea</taxon>
        <taxon>Rhabditida</taxon>
        <taxon>Spirurina</taxon>
        <taxon>Ascaridomorpha</taxon>
        <taxon>Ascaridoidea</taxon>
        <taxon>Ascarididae</taxon>
        <taxon>Parascaris</taxon>
    </lineage>
</organism>
<dbReference type="SUPFAM" id="SSF48445">
    <property type="entry name" value="14-3-3 protein"/>
    <property type="match status" value="1"/>
</dbReference>
<dbReference type="InterPro" id="IPR036815">
    <property type="entry name" value="14-3-3_dom_sf"/>
</dbReference>
<keyword evidence="1" id="KW-1185">Reference proteome</keyword>
<reference evidence="2" key="1">
    <citation type="submission" date="2022-11" db="UniProtKB">
        <authorList>
            <consortium name="WormBaseParasite"/>
        </authorList>
    </citation>
    <scope>IDENTIFICATION</scope>
</reference>
<evidence type="ECO:0000313" key="2">
    <source>
        <dbReference type="WBParaSite" id="PEQ_0000818501-mRNA-1"/>
    </source>
</evidence>
<protein>
    <submittedName>
        <fullName evidence="2">Uncharacterized protein</fullName>
    </submittedName>
</protein>
<evidence type="ECO:0000313" key="1">
    <source>
        <dbReference type="Proteomes" id="UP000887564"/>
    </source>
</evidence>
<dbReference type="Proteomes" id="UP000887564">
    <property type="component" value="Unplaced"/>
</dbReference>